<evidence type="ECO:0000313" key="1">
    <source>
        <dbReference type="EMBL" id="EHQ87873.1"/>
    </source>
</evidence>
<protein>
    <submittedName>
        <fullName evidence="1">Uncharacterized protein</fullName>
    </submittedName>
</protein>
<dbReference type="STRING" id="768710.DesyoDRAFT_0696"/>
<dbReference type="AlphaFoldDB" id="H5XSC1"/>
<accession>H5XSC1</accession>
<dbReference type="EMBL" id="CM001441">
    <property type="protein sequence ID" value="EHQ87873.1"/>
    <property type="molecule type" value="Genomic_DNA"/>
</dbReference>
<dbReference type="RefSeq" id="WP_007779434.1">
    <property type="nucleotide sequence ID" value="NZ_CM001441.1"/>
</dbReference>
<organism evidence="1 2">
    <name type="scientific">Desulfosporosinus youngiae DSM 17734</name>
    <dbReference type="NCBI Taxonomy" id="768710"/>
    <lineage>
        <taxon>Bacteria</taxon>
        <taxon>Bacillati</taxon>
        <taxon>Bacillota</taxon>
        <taxon>Clostridia</taxon>
        <taxon>Eubacteriales</taxon>
        <taxon>Desulfitobacteriaceae</taxon>
        <taxon>Desulfosporosinus</taxon>
    </lineage>
</organism>
<dbReference type="HOGENOM" id="CLU_3079258_0_0_9"/>
<name>H5XSC1_9FIRM</name>
<gene>
    <name evidence="1" type="ORF">DesyoDRAFT_0696</name>
</gene>
<evidence type="ECO:0000313" key="2">
    <source>
        <dbReference type="Proteomes" id="UP000005104"/>
    </source>
</evidence>
<sequence length="52" mass="5990">MSNAYEMIGLDLYQECIEPLDTDTQKKILAGKDNKAFEHACQWTTLYPNSYS</sequence>
<keyword evidence="2" id="KW-1185">Reference proteome</keyword>
<reference evidence="1 2" key="1">
    <citation type="submission" date="2011-11" db="EMBL/GenBank/DDBJ databases">
        <title>The Noncontiguous Finished genome of Desulfosporosinus youngiae DSM 17734.</title>
        <authorList>
            <consortium name="US DOE Joint Genome Institute (JGI-PGF)"/>
            <person name="Lucas S."/>
            <person name="Han J."/>
            <person name="Lapidus A."/>
            <person name="Cheng J.-F."/>
            <person name="Goodwin L."/>
            <person name="Pitluck S."/>
            <person name="Peters L."/>
            <person name="Ovchinnikova G."/>
            <person name="Lu M."/>
            <person name="Land M.L."/>
            <person name="Hauser L."/>
            <person name="Pester M."/>
            <person name="Spring S."/>
            <person name="Ollivier B."/>
            <person name="Rattei T."/>
            <person name="Klenk H.-P."/>
            <person name="Wagner M."/>
            <person name="Loy A."/>
            <person name="Woyke T.J."/>
        </authorList>
    </citation>
    <scope>NUCLEOTIDE SEQUENCE [LARGE SCALE GENOMIC DNA]</scope>
    <source>
        <strain evidence="1 2">DSM 17734</strain>
    </source>
</reference>
<dbReference type="Proteomes" id="UP000005104">
    <property type="component" value="Chromosome"/>
</dbReference>
<proteinExistence type="predicted"/>